<dbReference type="EMBL" id="IACF01000454">
    <property type="protein sequence ID" value="LAB66229.1"/>
    <property type="molecule type" value="mRNA"/>
</dbReference>
<protein>
    <submittedName>
        <fullName evidence="4">Apoptosis inhibitor 5-A-like</fullName>
    </submittedName>
</protein>
<evidence type="ECO:0000256" key="3">
    <source>
        <dbReference type="SAM" id="MobiDB-lite"/>
    </source>
</evidence>
<reference evidence="5" key="1">
    <citation type="submission" date="2017-11" db="EMBL/GenBank/DDBJ databases">
        <title>The sensing device of the deep-sea amphipod.</title>
        <authorList>
            <person name="Kobayashi H."/>
            <person name="Nagahama T."/>
            <person name="Arai W."/>
            <person name="Sasagawa Y."/>
            <person name="Umeda M."/>
            <person name="Hayashi T."/>
            <person name="Nikaido I."/>
            <person name="Watanabe H."/>
            <person name="Oguri K."/>
            <person name="Kitazato H."/>
            <person name="Fujioka K."/>
            <person name="Kido Y."/>
            <person name="Takami H."/>
        </authorList>
    </citation>
    <scope>NUCLEOTIDE SEQUENCE</scope>
    <source>
        <tissue evidence="5">Whole body</tissue>
    </source>
</reference>
<dbReference type="InterPro" id="IPR011989">
    <property type="entry name" value="ARM-like"/>
</dbReference>
<dbReference type="AlphaFoldDB" id="A0A2P2HWS6"/>
<comment type="similarity">
    <text evidence="1">Belongs to the API5 family.</text>
</comment>
<keyword evidence="2" id="KW-0053">Apoptosis</keyword>
<sequence>MVSVERLYELYNTISDAKDNAGKHETEFEEILGGVKGDVGARRMTAQFISRYFGTFPNQEEKSLNALFDLCEDDDSSIRRQSITSLGVVCRGKAALVPKVADILAQLLQMDDPAEVNCVNAALVALLRVHAKGCLTGLFYQLDNNRDEVIRGRVLHFLLNKVQSLSTDVFNKEVQIFIFTEAKKFIPNANEEELVLIMSVLGELSVCRTTTGQQQLANLLMTQVDLTKPLLQAEQITKTLATLTQARNFFSSNVKSTEVVQFLFTQGLPCLEQIEAALLLAGQQDAAAVTLSLLKLLASLLTFTETVEKPEDAMKHVLKALLDVLPLPPAAGESGWEDGGASLQFSRVECLLYTLHFLIKHHKDFFSDADVLGDFRKRLQYFARGSQAYQKVLREALQGKKGEELKTEENKIKLIALKTTANINTLIKDFFHSPPAAKSTIALSWHLDEDKSKSVEGAAVGFKRHAPITVESDSSAPAAKQMKGSRQIYAPPRDKFSGGQTFTGGAGRGGGGRGRGGRGFRRY</sequence>
<evidence type="ECO:0000313" key="5">
    <source>
        <dbReference type="EMBL" id="LAC19772.1"/>
    </source>
</evidence>
<evidence type="ECO:0000313" key="4">
    <source>
        <dbReference type="EMBL" id="LAB66229.1"/>
    </source>
</evidence>
<dbReference type="InterPro" id="IPR008383">
    <property type="entry name" value="API5"/>
</dbReference>
<dbReference type="EMBL" id="IACT01000351">
    <property type="protein sequence ID" value="LAC19772.1"/>
    <property type="molecule type" value="mRNA"/>
</dbReference>
<dbReference type="Gene3D" id="1.25.10.10">
    <property type="entry name" value="Leucine-rich Repeat Variant"/>
    <property type="match status" value="1"/>
</dbReference>
<feature type="region of interest" description="Disordered" evidence="3">
    <location>
        <begin position="472"/>
        <end position="523"/>
    </location>
</feature>
<dbReference type="GO" id="GO:0006915">
    <property type="term" value="P:apoptotic process"/>
    <property type="evidence" value="ECO:0007669"/>
    <property type="project" value="UniProtKB-KW"/>
</dbReference>
<dbReference type="GO" id="GO:0043066">
    <property type="term" value="P:negative regulation of apoptotic process"/>
    <property type="evidence" value="ECO:0007669"/>
    <property type="project" value="TreeGrafter"/>
</dbReference>
<proteinExistence type="evidence at transcript level"/>
<evidence type="ECO:0000256" key="1">
    <source>
        <dbReference type="ARBA" id="ARBA00009515"/>
    </source>
</evidence>
<dbReference type="InterPro" id="IPR016024">
    <property type="entry name" value="ARM-type_fold"/>
</dbReference>
<feature type="compositionally biased region" description="Gly residues" evidence="3">
    <location>
        <begin position="501"/>
        <end position="514"/>
    </location>
</feature>
<dbReference type="Pfam" id="PF05918">
    <property type="entry name" value="API5"/>
    <property type="match status" value="1"/>
</dbReference>
<name>A0A2P2HWS6_9CRUS</name>
<accession>A0A2P2HWS6</accession>
<evidence type="ECO:0000256" key="2">
    <source>
        <dbReference type="ARBA" id="ARBA00022703"/>
    </source>
</evidence>
<dbReference type="GO" id="GO:0005634">
    <property type="term" value="C:nucleus"/>
    <property type="evidence" value="ECO:0007669"/>
    <property type="project" value="TreeGrafter"/>
</dbReference>
<dbReference type="PANTHER" id="PTHR12758">
    <property type="entry name" value="APOPTOSIS INHIBITOR 5-RELATED"/>
    <property type="match status" value="1"/>
</dbReference>
<dbReference type="SUPFAM" id="SSF48371">
    <property type="entry name" value="ARM repeat"/>
    <property type="match status" value="1"/>
</dbReference>
<reference evidence="4" key="2">
    <citation type="journal article" date="2018" name="Biosci. Biotechnol. Biochem.">
        <title>Polysaccharide hydrolase of the hadal zone amphipods Hirondellea gigas.</title>
        <authorList>
            <person name="Kobayashi H."/>
            <person name="Nagahama T."/>
            <person name="Arai W."/>
            <person name="Sasagawa Y."/>
            <person name="Umeda M."/>
            <person name="Hayashi T."/>
            <person name="Nikaido I."/>
            <person name="Watanabe H."/>
            <person name="Oguri K."/>
            <person name="Kitazato H."/>
            <person name="Fujioka K."/>
            <person name="Kido Y."/>
            <person name="Takami H."/>
        </authorList>
    </citation>
    <scope>NUCLEOTIDE SEQUENCE</scope>
    <source>
        <tissue evidence="4">Whole body</tissue>
    </source>
</reference>
<organism evidence="4">
    <name type="scientific">Hirondellea gigas</name>
    <dbReference type="NCBI Taxonomy" id="1518452"/>
    <lineage>
        <taxon>Eukaryota</taxon>
        <taxon>Metazoa</taxon>
        <taxon>Ecdysozoa</taxon>
        <taxon>Arthropoda</taxon>
        <taxon>Crustacea</taxon>
        <taxon>Multicrustacea</taxon>
        <taxon>Malacostraca</taxon>
        <taxon>Eumalacostraca</taxon>
        <taxon>Peracarida</taxon>
        <taxon>Amphipoda</taxon>
        <taxon>Amphilochidea</taxon>
        <taxon>Lysianassida</taxon>
        <taxon>Lysianassidira</taxon>
        <taxon>Lysianassoidea</taxon>
        <taxon>Lysianassidae</taxon>
        <taxon>Hirondellea</taxon>
    </lineage>
</organism>
<dbReference type="GO" id="GO:0003723">
    <property type="term" value="F:RNA binding"/>
    <property type="evidence" value="ECO:0007669"/>
    <property type="project" value="TreeGrafter"/>
</dbReference>
<dbReference type="PANTHER" id="PTHR12758:SF19">
    <property type="entry name" value="APOPTOSIS INHIBITOR 5"/>
    <property type="match status" value="1"/>
</dbReference>